<name>A0A9D4K9L8_DREPO</name>
<dbReference type="Proteomes" id="UP000828390">
    <property type="component" value="Unassembled WGS sequence"/>
</dbReference>
<organism evidence="1 2">
    <name type="scientific">Dreissena polymorpha</name>
    <name type="common">Zebra mussel</name>
    <name type="synonym">Mytilus polymorpha</name>
    <dbReference type="NCBI Taxonomy" id="45954"/>
    <lineage>
        <taxon>Eukaryota</taxon>
        <taxon>Metazoa</taxon>
        <taxon>Spiralia</taxon>
        <taxon>Lophotrochozoa</taxon>
        <taxon>Mollusca</taxon>
        <taxon>Bivalvia</taxon>
        <taxon>Autobranchia</taxon>
        <taxon>Heteroconchia</taxon>
        <taxon>Euheterodonta</taxon>
        <taxon>Imparidentia</taxon>
        <taxon>Neoheterodontei</taxon>
        <taxon>Myida</taxon>
        <taxon>Dreissenoidea</taxon>
        <taxon>Dreissenidae</taxon>
        <taxon>Dreissena</taxon>
    </lineage>
</organism>
<keyword evidence="2" id="KW-1185">Reference proteome</keyword>
<accession>A0A9D4K9L8</accession>
<reference evidence="1" key="1">
    <citation type="journal article" date="2019" name="bioRxiv">
        <title>The Genome of the Zebra Mussel, Dreissena polymorpha: A Resource for Invasive Species Research.</title>
        <authorList>
            <person name="McCartney M.A."/>
            <person name="Auch B."/>
            <person name="Kono T."/>
            <person name="Mallez S."/>
            <person name="Zhang Y."/>
            <person name="Obille A."/>
            <person name="Becker A."/>
            <person name="Abrahante J.E."/>
            <person name="Garbe J."/>
            <person name="Badalamenti J.P."/>
            <person name="Herman A."/>
            <person name="Mangelson H."/>
            <person name="Liachko I."/>
            <person name="Sullivan S."/>
            <person name="Sone E.D."/>
            <person name="Koren S."/>
            <person name="Silverstein K.A.T."/>
            <person name="Beckman K.B."/>
            <person name="Gohl D.M."/>
        </authorList>
    </citation>
    <scope>NUCLEOTIDE SEQUENCE</scope>
    <source>
        <strain evidence="1">Duluth1</strain>
        <tissue evidence="1">Whole animal</tissue>
    </source>
</reference>
<protein>
    <submittedName>
        <fullName evidence="1">Uncharacterized protein</fullName>
    </submittedName>
</protein>
<dbReference type="AlphaFoldDB" id="A0A9D4K9L8"/>
<evidence type="ECO:0000313" key="2">
    <source>
        <dbReference type="Proteomes" id="UP000828390"/>
    </source>
</evidence>
<sequence length="105" mass="11671">MSWHNEQKNVLLVAYSESVKETCDLCPSRRRISGCVSLLGRILMKCSVRQRVKTSRFDHLLSDMAASVPGVLRFKRSGFNLCPENTKNGGIDAPLAHSQPIIVTV</sequence>
<gene>
    <name evidence="1" type="ORF">DPMN_109062</name>
</gene>
<dbReference type="EMBL" id="JAIWYP010000004">
    <property type="protein sequence ID" value="KAH3835703.1"/>
    <property type="molecule type" value="Genomic_DNA"/>
</dbReference>
<reference evidence="1" key="2">
    <citation type="submission" date="2020-11" db="EMBL/GenBank/DDBJ databases">
        <authorList>
            <person name="McCartney M.A."/>
            <person name="Auch B."/>
            <person name="Kono T."/>
            <person name="Mallez S."/>
            <person name="Becker A."/>
            <person name="Gohl D.M."/>
            <person name="Silverstein K.A.T."/>
            <person name="Koren S."/>
            <person name="Bechman K.B."/>
            <person name="Herman A."/>
            <person name="Abrahante J.E."/>
            <person name="Garbe J."/>
        </authorList>
    </citation>
    <scope>NUCLEOTIDE SEQUENCE</scope>
    <source>
        <strain evidence="1">Duluth1</strain>
        <tissue evidence="1">Whole animal</tissue>
    </source>
</reference>
<proteinExistence type="predicted"/>
<comment type="caution">
    <text evidence="1">The sequence shown here is derived from an EMBL/GenBank/DDBJ whole genome shotgun (WGS) entry which is preliminary data.</text>
</comment>
<evidence type="ECO:0000313" key="1">
    <source>
        <dbReference type="EMBL" id="KAH3835703.1"/>
    </source>
</evidence>